<feature type="compositionally biased region" description="Low complexity" evidence="2">
    <location>
        <begin position="145"/>
        <end position="154"/>
    </location>
</feature>
<name>A0A8I6TCS9_CIMLE</name>
<feature type="compositionally biased region" description="Pro residues" evidence="2">
    <location>
        <begin position="57"/>
        <end position="73"/>
    </location>
</feature>
<evidence type="ECO:0000256" key="1">
    <source>
        <dbReference type="SAM" id="Coils"/>
    </source>
</evidence>
<feature type="coiled-coil region" evidence="1">
    <location>
        <begin position="748"/>
        <end position="782"/>
    </location>
</feature>
<feature type="compositionally biased region" description="Basic and acidic residues" evidence="2">
    <location>
        <begin position="354"/>
        <end position="373"/>
    </location>
</feature>
<dbReference type="OMA" id="CANMPEL"/>
<dbReference type="EnsemblMetazoa" id="XM_014389136.2">
    <property type="protein sequence ID" value="XP_014244622.1"/>
    <property type="gene ID" value="LOC106663904"/>
</dbReference>
<protein>
    <submittedName>
        <fullName evidence="3">Uncharacterized protein</fullName>
    </submittedName>
</protein>
<evidence type="ECO:0000313" key="3">
    <source>
        <dbReference type="EnsemblMetazoa" id="XP_014244622.1"/>
    </source>
</evidence>
<dbReference type="OrthoDB" id="10046062at2759"/>
<feature type="compositionally biased region" description="Polar residues" evidence="2">
    <location>
        <begin position="869"/>
        <end position="880"/>
    </location>
</feature>
<feature type="compositionally biased region" description="Polar residues" evidence="2">
    <location>
        <begin position="657"/>
        <end position="669"/>
    </location>
</feature>
<feature type="region of interest" description="Disordered" evidence="2">
    <location>
        <begin position="856"/>
        <end position="880"/>
    </location>
</feature>
<evidence type="ECO:0000313" key="4">
    <source>
        <dbReference type="Proteomes" id="UP000494040"/>
    </source>
</evidence>
<feature type="compositionally biased region" description="Polar residues" evidence="2">
    <location>
        <begin position="231"/>
        <end position="244"/>
    </location>
</feature>
<dbReference type="AlphaFoldDB" id="A0A8I6TCS9"/>
<feature type="compositionally biased region" description="Polar residues" evidence="2">
    <location>
        <begin position="480"/>
        <end position="493"/>
    </location>
</feature>
<keyword evidence="1" id="KW-0175">Coiled coil</keyword>
<feature type="region of interest" description="Disordered" evidence="2">
    <location>
        <begin position="91"/>
        <end position="244"/>
    </location>
</feature>
<dbReference type="GeneID" id="106663904"/>
<feature type="region of interest" description="Disordered" evidence="2">
    <location>
        <begin position="1"/>
        <end position="77"/>
    </location>
</feature>
<feature type="compositionally biased region" description="Polar residues" evidence="2">
    <location>
        <begin position="124"/>
        <end position="144"/>
    </location>
</feature>
<organism evidence="3 4">
    <name type="scientific">Cimex lectularius</name>
    <name type="common">Bed bug</name>
    <name type="synonym">Acanthia lectularia</name>
    <dbReference type="NCBI Taxonomy" id="79782"/>
    <lineage>
        <taxon>Eukaryota</taxon>
        <taxon>Metazoa</taxon>
        <taxon>Ecdysozoa</taxon>
        <taxon>Arthropoda</taxon>
        <taxon>Hexapoda</taxon>
        <taxon>Insecta</taxon>
        <taxon>Pterygota</taxon>
        <taxon>Neoptera</taxon>
        <taxon>Paraneoptera</taxon>
        <taxon>Hemiptera</taxon>
        <taxon>Heteroptera</taxon>
        <taxon>Panheteroptera</taxon>
        <taxon>Cimicomorpha</taxon>
        <taxon>Cimicidae</taxon>
        <taxon>Cimex</taxon>
    </lineage>
</organism>
<feature type="compositionally biased region" description="Basic and acidic residues" evidence="2">
    <location>
        <begin position="325"/>
        <end position="342"/>
    </location>
</feature>
<dbReference type="Proteomes" id="UP000494040">
    <property type="component" value="Unassembled WGS sequence"/>
</dbReference>
<dbReference type="RefSeq" id="XP_014244622.1">
    <property type="nucleotide sequence ID" value="XM_014389136.2"/>
</dbReference>
<feature type="compositionally biased region" description="Polar residues" evidence="2">
    <location>
        <begin position="1"/>
        <end position="12"/>
    </location>
</feature>
<dbReference type="KEGG" id="clec:106663904"/>
<feature type="region of interest" description="Disordered" evidence="2">
    <location>
        <begin position="312"/>
        <end position="386"/>
    </location>
</feature>
<feature type="compositionally biased region" description="Low complexity" evidence="2">
    <location>
        <begin position="162"/>
        <end position="183"/>
    </location>
</feature>
<feature type="region of interest" description="Disordered" evidence="2">
    <location>
        <begin position="442"/>
        <end position="494"/>
    </location>
</feature>
<keyword evidence="4" id="KW-1185">Reference proteome</keyword>
<feature type="compositionally biased region" description="Polar residues" evidence="2">
    <location>
        <begin position="195"/>
        <end position="221"/>
    </location>
</feature>
<sequence>MGQCTSSKSSQIEGFLGKKRNNIEQQANNKKTSKMDKGGKGAVTRGQATRFGFKRPPLCPSPSLPPTAPPALPSVPAAQVTRETIEPIKLTSVQLRNGTPKLGRSKKDTGKAANRFGFVPPPSLSNKVSDLKQEGQSGHAKNTISSSALKLSARSRSETRYNKPSQKNNSSNLSNCNSVANSNTSINSDIGRGPSDSQASYKHQATARIPTSANYSSSYGSTAADKRAKTVANNQTARTSQINDQKVNRNNSVLEIQQLEHSPSLGHKFRHAHTKPATNNQKARPMEMVFNPAPGKRFDLRDLIPIQTVDRNERVEAEASPPQGTRHEGQHSLIAERIRREVVLTPPTLETNEDDKQGEEKQRRDKKASEKIHQSSGEESTGEEELWAGPGEAMAMDESMVCSAISELDHSPETMNQPLRSVLLRIEDPTFATLAAFSNSGMLEDETSPESPDISCSSPSSVEPLPPPPQNLSKPGTPDTPGSPTHGTNSLSSDTKERDFLIDDEIADQPGLVFDSAIREEPSILDTSRTIAKIAGEVSQVLASVDQNGGLDHLNRLNKQHGSTNSVGTLSPCESLASDDLMADFDKSDVSAFDDVNHSSESPLKSEILNRSDQVIKEWNALLHSHPGLNGIRTSSKPTKTRLRSSASGTGEVKPKSNVSSPHKTKQQQVVRLAGDDASDDSGIKVNGFSVQHLAQDVSYIKSMLLRLQRVLQEPENQGLYENGLMEILESPQGGIPSVQPAGEPLEVRDLRRQIFLMQLELEEKDRQMLKLKEELKISNDRMSKFNMNQEKVKYSNMATQTDRIRPASTTLFQNSPDSAKASFVSMNDTQDEIQKHRPTSGGHENEGVVDLIKTQYTRTSPEHHHNNRPSSKQYSYRIS</sequence>
<accession>A0A8I6TCS9</accession>
<feature type="region of interest" description="Disordered" evidence="2">
    <location>
        <begin position="627"/>
        <end position="669"/>
    </location>
</feature>
<feature type="compositionally biased region" description="Polar residues" evidence="2">
    <location>
        <begin position="632"/>
        <end position="649"/>
    </location>
</feature>
<feature type="compositionally biased region" description="Low complexity" evidence="2">
    <location>
        <begin position="449"/>
        <end position="463"/>
    </location>
</feature>
<reference evidence="3" key="1">
    <citation type="submission" date="2022-01" db="UniProtKB">
        <authorList>
            <consortium name="EnsemblMetazoa"/>
        </authorList>
    </citation>
    <scope>IDENTIFICATION</scope>
</reference>
<proteinExistence type="predicted"/>
<evidence type="ECO:0000256" key="2">
    <source>
        <dbReference type="SAM" id="MobiDB-lite"/>
    </source>
</evidence>